<dbReference type="AlphaFoldDB" id="A0A5Q4ZH63"/>
<sequence>MPNKMTVVKTNSTPNSIKEVQLKALTFRELWDNYPSGDPYDSPAYRDQCAIRMSVTFHRVGVEMKSFSQKLVKPLSGQPSIGRIMLDGKATATRADELGEWLQLRPFAGLPKAEDITGADWESKVKGRTGIIQFSRYWTRDGENVGNASGGHIDLWNGSRLTISGFFDGVATIVGIQSFRQGASVASDLSYSDLRGSKSILFWEIK</sequence>
<dbReference type="Proteomes" id="UP000325811">
    <property type="component" value="Chromosome I"/>
</dbReference>
<evidence type="ECO:0000313" key="1">
    <source>
        <dbReference type="EMBL" id="VVD30647.1"/>
    </source>
</evidence>
<organism evidence="1 2">
    <name type="scientific">Paraburkholderia dioscoreae</name>
    <dbReference type="NCBI Taxonomy" id="2604047"/>
    <lineage>
        <taxon>Bacteria</taxon>
        <taxon>Pseudomonadati</taxon>
        <taxon>Pseudomonadota</taxon>
        <taxon>Betaproteobacteria</taxon>
        <taxon>Burkholderiales</taxon>
        <taxon>Burkholderiaceae</taxon>
        <taxon>Paraburkholderia</taxon>
    </lineage>
</organism>
<evidence type="ECO:0008006" key="3">
    <source>
        <dbReference type="Google" id="ProtNLM"/>
    </source>
</evidence>
<dbReference type="EMBL" id="LR699553">
    <property type="protein sequence ID" value="VVD30647.1"/>
    <property type="molecule type" value="Genomic_DNA"/>
</dbReference>
<dbReference type="RefSeq" id="WP_007179942.1">
    <property type="nucleotide sequence ID" value="NZ_LR699553.1"/>
</dbReference>
<reference evidence="1 2" key="1">
    <citation type="submission" date="2019-08" db="EMBL/GenBank/DDBJ databases">
        <authorList>
            <person name="Herpell B J."/>
        </authorList>
    </citation>
    <scope>NUCLEOTIDE SEQUENCE [LARGE SCALE GENOMIC DNA]</scope>
    <source>
        <strain evidence="2">Msb3</strain>
    </source>
</reference>
<gene>
    <name evidence="1" type="ORF">PDMSB3_4203</name>
</gene>
<dbReference type="Pfam" id="PF14113">
    <property type="entry name" value="Tae4"/>
    <property type="match status" value="1"/>
</dbReference>
<accession>A0A5Q4ZH63</accession>
<name>A0A5Q4ZH63_9BURK</name>
<evidence type="ECO:0000313" key="2">
    <source>
        <dbReference type="Proteomes" id="UP000325811"/>
    </source>
</evidence>
<dbReference type="KEGG" id="pdio:PDMSB3_4203"/>
<proteinExistence type="predicted"/>
<protein>
    <recommendedName>
        <fullName evidence="3">Type VI secretion system (T6SS), amidase effector protein 4</fullName>
    </recommendedName>
</protein>
<dbReference type="Gene3D" id="4.10.280.80">
    <property type="match status" value="1"/>
</dbReference>
<dbReference type="Gene3D" id="3.90.1720.80">
    <property type="match status" value="1"/>
</dbReference>
<dbReference type="InterPro" id="IPR025562">
    <property type="entry name" value="Tae4"/>
</dbReference>
<keyword evidence="2" id="KW-1185">Reference proteome</keyword>